<proteinExistence type="predicted"/>
<evidence type="ECO:0000313" key="6">
    <source>
        <dbReference type="Proteomes" id="UP000019384"/>
    </source>
</evidence>
<keyword evidence="3" id="KW-0449">Lipoprotein</keyword>
<dbReference type="HOGENOM" id="CLU_2004266_0_0_1"/>
<evidence type="ECO:0000256" key="2">
    <source>
        <dbReference type="ARBA" id="ARBA00023139"/>
    </source>
</evidence>
<evidence type="ECO:0000256" key="4">
    <source>
        <dbReference type="SAM" id="MobiDB-lite"/>
    </source>
</evidence>
<evidence type="ECO:0000256" key="3">
    <source>
        <dbReference type="ARBA" id="ARBA00023288"/>
    </source>
</evidence>
<dbReference type="Pfam" id="PF15811">
    <property type="entry name" value="SVIP"/>
    <property type="match status" value="1"/>
</dbReference>
<feature type="compositionally biased region" description="Polar residues" evidence="4">
    <location>
        <begin position="14"/>
        <end position="37"/>
    </location>
</feature>
<accession>W6MGC6</accession>
<keyword evidence="6" id="KW-1185">Reference proteome</keyword>
<sequence length="124" mass="13562">MGLCASKDVEVSAPPNQSQIRRTTQTQGVRIDQNSRNPAKAQSARNGAGKTLGGNNGPTAETNALTPKEAAAKAAEDRLRKIEEESYKGKLSQKLYQDKKKSVNAHLREQSEQNREKAIPVVYD</sequence>
<feature type="region of interest" description="Disordered" evidence="4">
    <location>
        <begin position="1"/>
        <end position="77"/>
    </location>
</feature>
<dbReference type="AlphaFoldDB" id="W6MGC6"/>
<feature type="region of interest" description="Disordered" evidence="4">
    <location>
        <begin position="97"/>
        <end position="124"/>
    </location>
</feature>
<dbReference type="RefSeq" id="XP_022456545.1">
    <property type="nucleotide sequence ID" value="XM_022605037.1"/>
</dbReference>
<reference evidence="5" key="2">
    <citation type="submission" date="2014-02" db="EMBL/GenBank/DDBJ databases">
        <title>Complete DNA sequence of /Kuraishia capsulata/ illustrates novel genomic features among budding yeasts (/Saccharomycotina/).</title>
        <authorList>
            <person name="Morales L."/>
            <person name="Noel B."/>
            <person name="Porcel B."/>
            <person name="Marcet-Houben M."/>
            <person name="Hullo M-F."/>
            <person name="Sacerdot C."/>
            <person name="Tekaia F."/>
            <person name="Leh-Louis V."/>
            <person name="Despons L."/>
            <person name="Khanna V."/>
            <person name="Aury J-M."/>
            <person name="Barbe V."/>
            <person name="Couloux A."/>
            <person name="Labadie K."/>
            <person name="Pelletier E."/>
            <person name="Souciet J-L."/>
            <person name="Boekhout T."/>
            <person name="Gabaldon T."/>
            <person name="Wincker P."/>
            <person name="Dujon B."/>
        </authorList>
    </citation>
    <scope>NUCLEOTIDE SEQUENCE</scope>
    <source>
        <strain evidence="5">CBS 1993</strain>
    </source>
</reference>
<dbReference type="GeneID" id="34517933"/>
<dbReference type="Proteomes" id="UP000019384">
    <property type="component" value="Unassembled WGS sequence"/>
</dbReference>
<organism evidence="5 6">
    <name type="scientific">Kuraishia capsulata CBS 1993</name>
    <dbReference type="NCBI Taxonomy" id="1382522"/>
    <lineage>
        <taxon>Eukaryota</taxon>
        <taxon>Fungi</taxon>
        <taxon>Dikarya</taxon>
        <taxon>Ascomycota</taxon>
        <taxon>Saccharomycotina</taxon>
        <taxon>Pichiomycetes</taxon>
        <taxon>Pichiales</taxon>
        <taxon>Pichiaceae</taxon>
        <taxon>Kuraishia</taxon>
    </lineage>
</organism>
<name>W6MGC6_9ASCO</name>
<dbReference type="InterPro" id="IPR031632">
    <property type="entry name" value="SVIP"/>
</dbReference>
<gene>
    <name evidence="5" type="ORF">KUCA_T00000493001</name>
</gene>
<protein>
    <submittedName>
        <fullName evidence="5">Uncharacterized protein</fullName>
    </submittedName>
</protein>
<evidence type="ECO:0000256" key="1">
    <source>
        <dbReference type="ARBA" id="ARBA00022707"/>
    </source>
</evidence>
<keyword evidence="2" id="KW-0564">Palmitate</keyword>
<dbReference type="EMBL" id="HG793125">
    <property type="protein sequence ID" value="CDK24528.1"/>
    <property type="molecule type" value="Genomic_DNA"/>
</dbReference>
<reference evidence="5" key="1">
    <citation type="submission" date="2013-12" db="EMBL/GenBank/DDBJ databases">
        <authorList>
            <person name="Genoscope - CEA"/>
        </authorList>
    </citation>
    <scope>NUCLEOTIDE SEQUENCE</scope>
    <source>
        <strain evidence="5">CBS 1993</strain>
    </source>
</reference>
<keyword evidence="1" id="KW-0519">Myristate</keyword>
<evidence type="ECO:0000313" key="5">
    <source>
        <dbReference type="EMBL" id="CDK24528.1"/>
    </source>
</evidence>
<feature type="compositionally biased region" description="Basic and acidic residues" evidence="4">
    <location>
        <begin position="97"/>
        <end position="118"/>
    </location>
</feature>